<dbReference type="PANTHER" id="PTHR30363:SF4">
    <property type="entry name" value="GLYCEROL-3-PHOSPHATE REGULON REPRESSOR"/>
    <property type="match status" value="1"/>
</dbReference>
<keyword evidence="8" id="KW-1185">Reference proteome</keyword>
<dbReference type="SMART" id="SM01134">
    <property type="entry name" value="DeoRC"/>
    <property type="match status" value="1"/>
</dbReference>
<keyword evidence="2" id="KW-0805">Transcription regulation</keyword>
<evidence type="ECO:0000256" key="5">
    <source>
        <dbReference type="SAM" id="MobiDB-lite"/>
    </source>
</evidence>
<dbReference type="InterPro" id="IPR050313">
    <property type="entry name" value="Carb_Metab_HTH_regulators"/>
</dbReference>
<comment type="caution">
    <text evidence="7">The sequence shown here is derived from an EMBL/GenBank/DDBJ whole genome shotgun (WGS) entry which is preliminary data.</text>
</comment>
<proteinExistence type="predicted"/>
<gene>
    <name evidence="7" type="ORF">V5J35_001891</name>
</gene>
<dbReference type="SUPFAM" id="SSF100950">
    <property type="entry name" value="NagB/RpiA/CoA transferase-like"/>
    <property type="match status" value="1"/>
</dbReference>
<evidence type="ECO:0000259" key="6">
    <source>
        <dbReference type="PROSITE" id="PS51000"/>
    </source>
</evidence>
<name>A0ABV2SG02_9GAMM</name>
<dbReference type="InterPro" id="IPR036388">
    <property type="entry name" value="WH-like_DNA-bd_sf"/>
</dbReference>
<evidence type="ECO:0000256" key="2">
    <source>
        <dbReference type="ARBA" id="ARBA00023015"/>
    </source>
</evidence>
<evidence type="ECO:0000256" key="1">
    <source>
        <dbReference type="ARBA" id="ARBA00022491"/>
    </source>
</evidence>
<dbReference type="Gene3D" id="1.10.10.10">
    <property type="entry name" value="Winged helix-like DNA-binding domain superfamily/Winged helix DNA-binding domain"/>
    <property type="match status" value="1"/>
</dbReference>
<dbReference type="InterPro" id="IPR036390">
    <property type="entry name" value="WH_DNA-bd_sf"/>
</dbReference>
<keyword evidence="3" id="KW-0238">DNA-binding</keyword>
<dbReference type="SMART" id="SM00420">
    <property type="entry name" value="HTH_DEOR"/>
    <property type="match status" value="1"/>
</dbReference>
<dbReference type="NCBIfam" id="NF008154">
    <property type="entry name" value="PRK10906.1"/>
    <property type="match status" value="1"/>
</dbReference>
<dbReference type="Pfam" id="PF08220">
    <property type="entry name" value="HTH_DeoR"/>
    <property type="match status" value="1"/>
</dbReference>
<evidence type="ECO:0000313" key="7">
    <source>
        <dbReference type="EMBL" id="MET4756699.1"/>
    </source>
</evidence>
<dbReference type="PROSITE" id="PS51000">
    <property type="entry name" value="HTH_DEOR_2"/>
    <property type="match status" value="1"/>
</dbReference>
<dbReference type="InterPro" id="IPR018356">
    <property type="entry name" value="Tscrpt_reg_HTH_DeoR_CS"/>
</dbReference>
<feature type="region of interest" description="Disordered" evidence="5">
    <location>
        <begin position="67"/>
        <end position="91"/>
    </location>
</feature>
<protein>
    <submittedName>
        <fullName evidence="7">DeoR family glycerol-3-phosphate regulon repressor</fullName>
    </submittedName>
</protein>
<dbReference type="SUPFAM" id="SSF46785">
    <property type="entry name" value="Winged helix' DNA-binding domain"/>
    <property type="match status" value="1"/>
</dbReference>
<dbReference type="InterPro" id="IPR001034">
    <property type="entry name" value="DeoR_HTH"/>
</dbReference>
<dbReference type="EMBL" id="JBEWTB010000002">
    <property type="protein sequence ID" value="MET4756699.1"/>
    <property type="molecule type" value="Genomic_DNA"/>
</dbReference>
<feature type="domain" description="HTH deoR-type" evidence="6">
    <location>
        <begin position="19"/>
        <end position="74"/>
    </location>
</feature>
<dbReference type="PANTHER" id="PTHR30363">
    <property type="entry name" value="HTH-TYPE TRANSCRIPTIONAL REGULATOR SRLR-RELATED"/>
    <property type="match status" value="1"/>
</dbReference>
<evidence type="ECO:0000313" key="8">
    <source>
        <dbReference type="Proteomes" id="UP001549366"/>
    </source>
</evidence>
<evidence type="ECO:0000256" key="4">
    <source>
        <dbReference type="ARBA" id="ARBA00023163"/>
    </source>
</evidence>
<organism evidence="7 8">
    <name type="scientific">Endozoicomonas lisbonensis</name>
    <dbReference type="NCBI Taxonomy" id="3120522"/>
    <lineage>
        <taxon>Bacteria</taxon>
        <taxon>Pseudomonadati</taxon>
        <taxon>Pseudomonadota</taxon>
        <taxon>Gammaproteobacteria</taxon>
        <taxon>Oceanospirillales</taxon>
        <taxon>Endozoicomonadaceae</taxon>
        <taxon>Endozoicomonas</taxon>
    </lineage>
</organism>
<dbReference type="Gene3D" id="3.30.750.70">
    <property type="entry name" value="4-hydroxybutyrate coenzyme like domains"/>
    <property type="match status" value="1"/>
</dbReference>
<accession>A0ABV2SG02</accession>
<dbReference type="Pfam" id="PF00455">
    <property type="entry name" value="DeoRC"/>
    <property type="match status" value="1"/>
</dbReference>
<dbReference type="InterPro" id="IPR014036">
    <property type="entry name" value="DeoR-like_C"/>
</dbReference>
<keyword evidence="4" id="KW-0804">Transcription</keyword>
<evidence type="ECO:0000256" key="3">
    <source>
        <dbReference type="ARBA" id="ARBA00023125"/>
    </source>
</evidence>
<sequence length="269" mass="29943">MDAEKTNRRSTQPAIQLPQSRRHEMIINLIKQEGFVTTEGLVQHFSVTPQTIRRDLNELDRLGQISRHHGGAGLANSSTENTQYSERKKQLSSEKDRIANELVKRIPDGSSLFIDIGTSTESVARALLNHNHLKIVTNNLHVASILLARDDFTVIIAGGEVRNRDGGIIGEATRDFISQFRMDFAITGISGIDLDGTLLDFDYHEVRVAQAMMANAQRTFTIADHSKFGRSAMIRLGHVEDIDTLFTDVQPPAPLMDQLKQGQTEVVVC</sequence>
<keyword evidence="1" id="KW-0678">Repressor</keyword>
<reference evidence="7 8" key="1">
    <citation type="submission" date="2024-06" db="EMBL/GenBank/DDBJ databases">
        <title>Genomic Encyclopedia of Type Strains, Phase V (KMG-V): Genome sequencing to study the core and pangenomes of soil and plant-associated prokaryotes.</title>
        <authorList>
            <person name="Whitman W."/>
        </authorList>
    </citation>
    <scope>NUCLEOTIDE SEQUENCE [LARGE SCALE GENOMIC DNA]</scope>
    <source>
        <strain evidence="7 8">NE40</strain>
    </source>
</reference>
<dbReference type="Proteomes" id="UP001549366">
    <property type="component" value="Unassembled WGS sequence"/>
</dbReference>
<dbReference type="PRINTS" id="PR00037">
    <property type="entry name" value="HTHLACR"/>
</dbReference>
<feature type="compositionally biased region" description="Polar residues" evidence="5">
    <location>
        <begin position="75"/>
        <end position="84"/>
    </location>
</feature>
<dbReference type="InterPro" id="IPR037171">
    <property type="entry name" value="NagB/RpiA_transferase-like"/>
</dbReference>
<dbReference type="PROSITE" id="PS00894">
    <property type="entry name" value="HTH_DEOR_1"/>
    <property type="match status" value="1"/>
</dbReference>